<keyword evidence="2" id="KW-1185">Reference proteome</keyword>
<dbReference type="Proteomes" id="UP000324222">
    <property type="component" value="Unassembled WGS sequence"/>
</dbReference>
<protein>
    <submittedName>
        <fullName evidence="1">Uncharacterized protein</fullName>
    </submittedName>
</protein>
<dbReference type="AlphaFoldDB" id="A0A5B7G089"/>
<reference evidence="1 2" key="1">
    <citation type="submission" date="2019-05" db="EMBL/GenBank/DDBJ databases">
        <title>Another draft genome of Portunus trituberculatus and its Hox gene families provides insights of decapod evolution.</title>
        <authorList>
            <person name="Jeong J.-H."/>
            <person name="Song I."/>
            <person name="Kim S."/>
            <person name="Choi T."/>
            <person name="Kim D."/>
            <person name="Ryu S."/>
            <person name="Kim W."/>
        </authorList>
    </citation>
    <scope>NUCLEOTIDE SEQUENCE [LARGE SCALE GENOMIC DNA]</scope>
    <source>
        <tissue evidence="1">Muscle</tissue>
    </source>
</reference>
<accession>A0A5B7G089</accession>
<evidence type="ECO:0000313" key="1">
    <source>
        <dbReference type="EMBL" id="MPC53480.1"/>
    </source>
</evidence>
<evidence type="ECO:0000313" key="2">
    <source>
        <dbReference type="Proteomes" id="UP000324222"/>
    </source>
</evidence>
<comment type="caution">
    <text evidence="1">The sequence shown here is derived from an EMBL/GenBank/DDBJ whole genome shotgun (WGS) entry which is preliminary data.</text>
</comment>
<proteinExistence type="predicted"/>
<organism evidence="1 2">
    <name type="scientific">Portunus trituberculatus</name>
    <name type="common">Swimming crab</name>
    <name type="synonym">Neptunus trituberculatus</name>
    <dbReference type="NCBI Taxonomy" id="210409"/>
    <lineage>
        <taxon>Eukaryota</taxon>
        <taxon>Metazoa</taxon>
        <taxon>Ecdysozoa</taxon>
        <taxon>Arthropoda</taxon>
        <taxon>Crustacea</taxon>
        <taxon>Multicrustacea</taxon>
        <taxon>Malacostraca</taxon>
        <taxon>Eumalacostraca</taxon>
        <taxon>Eucarida</taxon>
        <taxon>Decapoda</taxon>
        <taxon>Pleocyemata</taxon>
        <taxon>Brachyura</taxon>
        <taxon>Eubrachyura</taxon>
        <taxon>Portunoidea</taxon>
        <taxon>Portunidae</taxon>
        <taxon>Portuninae</taxon>
        <taxon>Portunus</taxon>
    </lineage>
</organism>
<name>A0A5B7G089_PORTR</name>
<sequence>MQTSICLENETESKGHVPPLFPTASSHPAAVDSYYSFAPSHGAFFPIFWQYSYGKDYKLVAGSPDVLLPEGWRGSNNVPLKWSNDAERAKVLSNSALSLCPASHFYLAFHLYGYG</sequence>
<dbReference type="EMBL" id="VSRR010011653">
    <property type="protein sequence ID" value="MPC53480.1"/>
    <property type="molecule type" value="Genomic_DNA"/>
</dbReference>
<gene>
    <name evidence="1" type="ORF">E2C01_047374</name>
</gene>